<sequence>MNILILNTIINNLQKNNRMNDKKMTKSMILKGVTAAICITAILLAGCSTVYEEKMVYNNIEIPFKNDFPTDTVTYDKLRAEHTRILLNLSDPSSKIVNKADCTFRTDQLVTVTGAEEDDLLRITSWSAKTIHKVSLEMYIPEAEEYLPVAYLDSIPAFSSFEFKPSFVGKRSVCRTMDGGFVSLECPHLDMERMKVRLVSDDEHLEKLSKIDAKWTCSFSNYSWTPTAGDNCPYRELRPIYAREWVVIVTNYAYMMTTLEYNYVMSHFREVMGGDLCDNDRNLFNAEKYQTEKERFKSEKTFRLGQSSPAYGGLGGGYIWAVTDWNFYGHYASFSGWESIAHEFMHCMGYSHNSNMTYAANNGEGVNVGWTEFIWQLHLWLSYKGDLPYPNRNLLGFHKPENASYRDCDISAIFQDDTVLKQNIERFCRQSRLVKYFTEHPIDTVTIPKEKEEMR</sequence>
<dbReference type="HOGENOM" id="CLU_661660_0_0_10"/>
<evidence type="ECO:0000313" key="2">
    <source>
        <dbReference type="Proteomes" id="UP000006731"/>
    </source>
</evidence>
<evidence type="ECO:0000313" key="1">
    <source>
        <dbReference type="EMBL" id="CAH09738.1"/>
    </source>
</evidence>
<accession>A0A380YU06</accession>
<reference evidence="1 2" key="1">
    <citation type="journal article" date="2005" name="Science">
        <title>Extensive DNA inversions in the B. fragilis genome control variable gene expression.</title>
        <authorList>
            <person name="Cerdeno-Tarraga A.M."/>
            <person name="Patrick S."/>
            <person name="Crosmann L."/>
            <person name="Blakely G."/>
            <person name="Abratt V."/>
            <person name="Lennard N."/>
            <person name="Duerden B."/>
            <person name="Poxton I."/>
            <person name="Harris B."/>
            <person name="Quail M.A."/>
            <person name="Barron A."/>
            <person name="Clarck L."/>
            <person name="Corton C."/>
            <person name="Doggett J."/>
            <person name="Holden M.T.G."/>
            <person name="Larke N."/>
            <person name="Line A."/>
            <person name="Lord A."/>
            <person name="Norbertczak H."/>
            <person name="Ormond D."/>
            <person name="Price C."/>
            <person name="Rabbinowitsch E."/>
            <person name="Woodward J."/>
            <person name="Barrel B.G."/>
            <person name="Parkhill J."/>
        </authorList>
    </citation>
    <scope>NUCLEOTIDE SEQUENCE [LARGE SCALE GENOMIC DNA]</scope>
    <source>
        <strain evidence="2">ATCC 25285 / DSM 2151 / CCUG 4856 / JCM 11019 / LMG 10263 / NCTC 9343 / Onslow / VPI 2553 / EN-2</strain>
    </source>
</reference>
<dbReference type="Proteomes" id="UP000006731">
    <property type="component" value="Chromosome"/>
</dbReference>
<keyword evidence="2" id="KW-1185">Reference proteome</keyword>
<dbReference type="EMBL" id="CR626927">
    <property type="protein sequence ID" value="CAH09738.1"/>
    <property type="molecule type" value="Genomic_DNA"/>
</dbReference>
<name>A0A380YU06_BACFN</name>
<accession>Q5L855</accession>
<dbReference type="AlphaFoldDB" id="A0A380YU06"/>
<gene>
    <name evidence="1" type="ORF">BF9343_3957</name>
</gene>
<organism evidence="1 2">
    <name type="scientific">Bacteroides fragilis (strain ATCC 25285 / DSM 2151 / CCUG 4856 / JCM 11019 / LMG 10263 / NCTC 9343 / Onslow / VPI 2553 / EN-2)</name>
    <dbReference type="NCBI Taxonomy" id="272559"/>
    <lineage>
        <taxon>Bacteria</taxon>
        <taxon>Pseudomonadati</taxon>
        <taxon>Bacteroidota</taxon>
        <taxon>Bacteroidia</taxon>
        <taxon>Bacteroidales</taxon>
        <taxon>Bacteroidaceae</taxon>
        <taxon>Bacteroides</taxon>
    </lineage>
</organism>
<protein>
    <submittedName>
        <fullName evidence="1">Uncharacterized protein</fullName>
    </submittedName>
</protein>
<proteinExistence type="predicted"/>
<dbReference type="KEGG" id="bfs:BF9343_3957"/>